<dbReference type="Gene3D" id="3.90.1150.10">
    <property type="entry name" value="Aspartate Aminotransferase, domain 1"/>
    <property type="match status" value="1"/>
</dbReference>
<dbReference type="PANTHER" id="PTHR42806">
    <property type="entry name" value="GLYCINE CLEAVAGE SYSTEM P-PROTEIN"/>
    <property type="match status" value="1"/>
</dbReference>
<comment type="function">
    <text evidence="1 4">The glycine cleavage system catalyzes the degradation of glycine. The P protein binds the alpha-amino group of glycine through its pyridoxal phosphate cofactor; CO(2) is released and the remaining methylamine moiety is then transferred to the lipoamide cofactor of the H protein.</text>
</comment>
<dbReference type="NCBIfam" id="NF001696">
    <property type="entry name" value="PRK00451.1"/>
    <property type="match status" value="1"/>
</dbReference>
<comment type="catalytic activity">
    <reaction evidence="3 4">
        <text>N(6)-[(R)-lipoyl]-L-lysyl-[glycine-cleavage complex H protein] + glycine + H(+) = N(6)-[(R)-S(8)-aminomethyldihydrolipoyl]-L-lysyl-[glycine-cleavage complex H protein] + CO2</text>
        <dbReference type="Rhea" id="RHEA:24304"/>
        <dbReference type="Rhea" id="RHEA-COMP:10494"/>
        <dbReference type="Rhea" id="RHEA-COMP:10495"/>
        <dbReference type="ChEBI" id="CHEBI:15378"/>
        <dbReference type="ChEBI" id="CHEBI:16526"/>
        <dbReference type="ChEBI" id="CHEBI:57305"/>
        <dbReference type="ChEBI" id="CHEBI:83099"/>
        <dbReference type="ChEBI" id="CHEBI:83143"/>
        <dbReference type="EC" id="1.4.4.2"/>
    </reaction>
</comment>
<dbReference type="InterPro" id="IPR015422">
    <property type="entry name" value="PyrdxlP-dep_Trfase_small"/>
</dbReference>
<evidence type="ECO:0000256" key="2">
    <source>
        <dbReference type="ARBA" id="ARBA00023002"/>
    </source>
</evidence>
<evidence type="ECO:0000259" key="5">
    <source>
        <dbReference type="Pfam" id="PF02347"/>
    </source>
</evidence>
<dbReference type="HAMAP" id="MF_00712">
    <property type="entry name" value="GcvPA"/>
    <property type="match status" value="1"/>
</dbReference>
<dbReference type="Pfam" id="PF02347">
    <property type="entry name" value="GDC-P"/>
    <property type="match status" value="1"/>
</dbReference>
<evidence type="ECO:0000313" key="6">
    <source>
        <dbReference type="EMBL" id="MDZ8117371.1"/>
    </source>
</evidence>
<dbReference type="InterPro" id="IPR023010">
    <property type="entry name" value="GcvPA"/>
</dbReference>
<evidence type="ECO:0000313" key="7">
    <source>
        <dbReference type="Proteomes" id="UP001290861"/>
    </source>
</evidence>
<keyword evidence="2 4" id="KW-0560">Oxidoreductase</keyword>
<dbReference type="EC" id="1.4.4.2" evidence="4"/>
<dbReference type="GO" id="GO:0004375">
    <property type="term" value="F:glycine dehydrogenase (decarboxylating) activity"/>
    <property type="evidence" value="ECO:0007669"/>
    <property type="project" value="UniProtKB-EC"/>
</dbReference>
<evidence type="ECO:0000256" key="3">
    <source>
        <dbReference type="ARBA" id="ARBA00049026"/>
    </source>
</evidence>
<reference evidence="6 7" key="1">
    <citation type="journal article" date="2024" name="Appl. Environ. Microbiol.">
        <title>Pontiella agarivorans sp. nov., a novel marine anaerobic bacterium capable of degrading macroalgal polysaccharides and fixing nitrogen.</title>
        <authorList>
            <person name="Liu N."/>
            <person name="Kivenson V."/>
            <person name="Peng X."/>
            <person name="Cui Z."/>
            <person name="Lankiewicz T.S."/>
            <person name="Gosselin K.M."/>
            <person name="English C.J."/>
            <person name="Blair E.M."/>
            <person name="O'Malley M.A."/>
            <person name="Valentine D.L."/>
        </authorList>
    </citation>
    <scope>NUCLEOTIDE SEQUENCE [LARGE SCALE GENOMIC DNA]</scope>
    <source>
        <strain evidence="6 7">NLcol2</strain>
    </source>
</reference>
<dbReference type="Proteomes" id="UP001290861">
    <property type="component" value="Unassembled WGS sequence"/>
</dbReference>
<organism evidence="6 7">
    <name type="scientific">Pontiella agarivorans</name>
    <dbReference type="NCBI Taxonomy" id="3038953"/>
    <lineage>
        <taxon>Bacteria</taxon>
        <taxon>Pseudomonadati</taxon>
        <taxon>Kiritimatiellota</taxon>
        <taxon>Kiritimatiellia</taxon>
        <taxon>Kiritimatiellales</taxon>
        <taxon>Pontiellaceae</taxon>
        <taxon>Pontiella</taxon>
    </lineage>
</organism>
<evidence type="ECO:0000256" key="4">
    <source>
        <dbReference type="HAMAP-Rule" id="MF_00712"/>
    </source>
</evidence>
<dbReference type="RefSeq" id="WP_322607172.1">
    <property type="nucleotide sequence ID" value="NZ_JARVCO010000002.1"/>
</dbReference>
<comment type="similarity">
    <text evidence="4">Belongs to the GcvP family. N-terminal subunit subfamily.</text>
</comment>
<dbReference type="InterPro" id="IPR015421">
    <property type="entry name" value="PyrdxlP-dep_Trfase_major"/>
</dbReference>
<sequence length="449" mass="49884">MKKTPFCATSELDQQAMFETLGIQDYDDLFEAIPDELKPGELDIPEGLSEMEMMQHIRRIASKNSTDLVNFCGAGFYDHYIPAAVNALASRGEFYTAYTPYQPEASQGTLQAAFEYQTAICRLTGMEVANASLFDGGTALIEGIMMALRQTRRNKVLVDEGVNPIYREMLRCYTQNLSVDYEEVNLSPTGIAHRKVYREVLDDSIGAVVLQNPNFFGCLDNLSDLIDEVHAVKALAIMSVYPMALSHVETPGAMGADIVTGEGQSLGLPLNFGGPYLGFMATRKKLVRKMPGRIVGETVDNQGRRGYVLTLQAREQHIRREKATSNICSNVQLCALRAIIYLSLIGREGFREVGRDCMDRASYAWHKLTQINGVEPAFNRRFFNEFAVRLPKDASSVVSALVDQGIAAGFPVGRYYEGMDNVLLLSFTEKRTKEEIDIMVAKLESALKA</sequence>
<dbReference type="InterPro" id="IPR015424">
    <property type="entry name" value="PyrdxlP-dep_Trfase"/>
</dbReference>
<dbReference type="Gene3D" id="3.40.640.10">
    <property type="entry name" value="Type I PLP-dependent aspartate aminotransferase-like (Major domain)"/>
    <property type="match status" value="1"/>
</dbReference>
<protein>
    <recommendedName>
        <fullName evidence="4">Probable glycine dehydrogenase (decarboxylating) subunit 1</fullName>
        <ecNumber evidence="4">1.4.4.2</ecNumber>
    </recommendedName>
    <alternativeName>
        <fullName evidence="4">Glycine cleavage system P-protein subunit 1</fullName>
    </alternativeName>
    <alternativeName>
        <fullName evidence="4">Glycine decarboxylase subunit 1</fullName>
    </alternativeName>
    <alternativeName>
        <fullName evidence="4">Glycine dehydrogenase (aminomethyl-transferring) subunit 1</fullName>
    </alternativeName>
</protein>
<proteinExistence type="inferred from homology"/>
<keyword evidence="7" id="KW-1185">Reference proteome</keyword>
<dbReference type="CDD" id="cd00613">
    <property type="entry name" value="GDC-P"/>
    <property type="match status" value="1"/>
</dbReference>
<comment type="caution">
    <text evidence="6">The sequence shown here is derived from an EMBL/GenBank/DDBJ whole genome shotgun (WGS) entry which is preliminary data.</text>
</comment>
<name>A0ABU5MTT6_9BACT</name>
<comment type="subunit">
    <text evidence="4">The glycine cleavage system is composed of four proteins: P, T, L and H. In this organism, the P 'protein' is a heterodimer of two subunits.</text>
</comment>
<gene>
    <name evidence="4 6" type="primary">gcvPA</name>
    <name evidence="6" type="ORF">P9H32_01925</name>
</gene>
<dbReference type="EMBL" id="JARVCO010000002">
    <property type="protein sequence ID" value="MDZ8117371.1"/>
    <property type="molecule type" value="Genomic_DNA"/>
</dbReference>
<feature type="domain" description="Glycine cleavage system P-protein N-terminal" evidence="5">
    <location>
        <begin position="8"/>
        <end position="441"/>
    </location>
</feature>
<evidence type="ECO:0000256" key="1">
    <source>
        <dbReference type="ARBA" id="ARBA00003788"/>
    </source>
</evidence>
<dbReference type="PIRSF" id="PIRSF006815">
    <property type="entry name" value="GcvPA"/>
    <property type="match status" value="1"/>
</dbReference>
<dbReference type="InterPro" id="IPR049315">
    <property type="entry name" value="GDC-P_N"/>
</dbReference>
<accession>A0ABU5MTT6</accession>
<dbReference type="InterPro" id="IPR020581">
    <property type="entry name" value="GDC_P"/>
</dbReference>
<dbReference type="PANTHER" id="PTHR42806:SF1">
    <property type="entry name" value="GLYCINE DEHYDROGENASE (DECARBOXYLATING)"/>
    <property type="match status" value="1"/>
</dbReference>
<dbReference type="SUPFAM" id="SSF53383">
    <property type="entry name" value="PLP-dependent transferases"/>
    <property type="match status" value="1"/>
</dbReference>